<reference evidence="1" key="2">
    <citation type="submission" date="2020-09" db="EMBL/GenBank/DDBJ databases">
        <authorList>
            <person name="Sun Q."/>
            <person name="Ohkuma M."/>
        </authorList>
    </citation>
    <scope>NUCLEOTIDE SEQUENCE</scope>
    <source>
        <strain evidence="1">JCM 4988</strain>
    </source>
</reference>
<name>A0A918V3P3_9ACTN</name>
<accession>A0A918V3P3</accession>
<dbReference type="AlphaFoldDB" id="A0A918V3P3"/>
<dbReference type="EMBL" id="BMWG01000047">
    <property type="protein sequence ID" value="GGZ64858.1"/>
    <property type="molecule type" value="Genomic_DNA"/>
</dbReference>
<gene>
    <name evidence="1" type="ORF">GCM10010387_67420</name>
</gene>
<proteinExistence type="predicted"/>
<evidence type="ECO:0000313" key="1">
    <source>
        <dbReference type="EMBL" id="GGZ64858.1"/>
    </source>
</evidence>
<organism evidence="1 2">
    <name type="scientific">Streptomyces inusitatus</name>
    <dbReference type="NCBI Taxonomy" id="68221"/>
    <lineage>
        <taxon>Bacteria</taxon>
        <taxon>Bacillati</taxon>
        <taxon>Actinomycetota</taxon>
        <taxon>Actinomycetes</taxon>
        <taxon>Kitasatosporales</taxon>
        <taxon>Streptomycetaceae</taxon>
        <taxon>Streptomyces</taxon>
    </lineage>
</organism>
<dbReference type="Proteomes" id="UP000630936">
    <property type="component" value="Unassembled WGS sequence"/>
</dbReference>
<reference evidence="1" key="1">
    <citation type="journal article" date="2014" name="Int. J. Syst. Evol. Microbiol.">
        <title>Complete genome sequence of Corynebacterium casei LMG S-19264T (=DSM 44701T), isolated from a smear-ripened cheese.</title>
        <authorList>
            <consortium name="US DOE Joint Genome Institute (JGI-PGF)"/>
            <person name="Walter F."/>
            <person name="Albersmeier A."/>
            <person name="Kalinowski J."/>
            <person name="Ruckert C."/>
        </authorList>
    </citation>
    <scope>NUCLEOTIDE SEQUENCE</scope>
    <source>
        <strain evidence="1">JCM 4988</strain>
    </source>
</reference>
<keyword evidence="2" id="KW-1185">Reference proteome</keyword>
<comment type="caution">
    <text evidence="1">The sequence shown here is derived from an EMBL/GenBank/DDBJ whole genome shotgun (WGS) entry which is preliminary data.</text>
</comment>
<sequence>MEGKDRVRGNDAYGDSLNDGWEDPEVHMWDTMCSGCALCDSWQGRTFEEIRSERRRYVKEKRATM</sequence>
<protein>
    <submittedName>
        <fullName evidence="1">Uncharacterized protein</fullName>
    </submittedName>
</protein>
<evidence type="ECO:0000313" key="2">
    <source>
        <dbReference type="Proteomes" id="UP000630936"/>
    </source>
</evidence>